<dbReference type="Proteomes" id="UP001143910">
    <property type="component" value="Unassembled WGS sequence"/>
</dbReference>
<protein>
    <submittedName>
        <fullName evidence="1">Uncharacterized protein</fullName>
    </submittedName>
</protein>
<evidence type="ECO:0000313" key="2">
    <source>
        <dbReference type="Proteomes" id="UP001143910"/>
    </source>
</evidence>
<accession>A0ACC1NUE0</accession>
<organism evidence="1 2">
    <name type="scientific">Zarea fungicola</name>
    <dbReference type="NCBI Taxonomy" id="93591"/>
    <lineage>
        <taxon>Eukaryota</taxon>
        <taxon>Fungi</taxon>
        <taxon>Dikarya</taxon>
        <taxon>Ascomycota</taxon>
        <taxon>Pezizomycotina</taxon>
        <taxon>Sordariomycetes</taxon>
        <taxon>Hypocreomycetidae</taxon>
        <taxon>Hypocreales</taxon>
        <taxon>Cordycipitaceae</taxon>
        <taxon>Zarea</taxon>
    </lineage>
</organism>
<evidence type="ECO:0000313" key="1">
    <source>
        <dbReference type="EMBL" id="KAJ2982555.1"/>
    </source>
</evidence>
<comment type="caution">
    <text evidence="1">The sequence shown here is derived from an EMBL/GenBank/DDBJ whole genome shotgun (WGS) entry which is preliminary data.</text>
</comment>
<name>A0ACC1NUE0_9HYPO</name>
<proteinExistence type="predicted"/>
<gene>
    <name evidence="1" type="ORF">NQ176_g1303</name>
</gene>
<sequence>MGGADVYCAICGGPLSPPWWDESEPQEAEQNSQDENDSQVKNESQVESSEDDESKYEYDPAIIKPDSDAMGWLSDARIICENPDSSNLRKVYISGTAKHNDLNMFNVEPSNDPSFPASVNGFFYVYSWVAETPMAIPFHQHCHELLRAAVGAQELDKELLYATFKNLAHPEEYQNSLAIDYGAVNGFHEQYWVVERGHEYVVFSPVNIPELEAYYKALPQLQATPTVQTINFSLKSRNETDPFFRLEPETMLMILNNLEITSVFRLRQASTAMCNLELPQSFWRRRLQTDMPWLHELSKTPDLTPFKSVNWAQAYKDLELASRDKPDLKRIPGLANRRRIWQTSLSTIARHYLDSRAKLNGEIGMEAIVLRGATATREPRLKFPDPKETRVEVQTLIESLTDLSTARCTLAFRWNEDQELAGIQVNQSPLVLDPPYEDPDEVRIPDSDWISGFIVTTKEKEEKEEKEEAGTRVKHARSITGIEVLFNRSKSIQIGNQAGDKRLIHVSKGHFAIGIRTHISSDNSIAKIAILQKPSNTVYNVGRIVQDPVSNVNLDISHYLWHNELPPPTLHATDHETGYWNYDFQTDSSALEALVLGTTEEELADVTSISGDANFGGFKVTYGSRPTRSIGPRLNELKVLEIDGRGGERIVRIHHVTEHIPVFLRFVTNLGRDLVIGDRDGQAEHWPPLSLEHGYENTVAGFYGWWPDRQLSTTALRAAGCLYQSNVAAQPTD</sequence>
<keyword evidence="2" id="KW-1185">Reference proteome</keyword>
<dbReference type="EMBL" id="JANJQO010000070">
    <property type="protein sequence ID" value="KAJ2982555.1"/>
    <property type="molecule type" value="Genomic_DNA"/>
</dbReference>
<reference evidence="1" key="1">
    <citation type="submission" date="2022-08" db="EMBL/GenBank/DDBJ databases">
        <title>Genome Sequence of Lecanicillium fungicola.</title>
        <authorList>
            <person name="Buettner E."/>
        </authorList>
    </citation>
    <scope>NUCLEOTIDE SEQUENCE</scope>
    <source>
        <strain evidence="1">Babe33</strain>
    </source>
</reference>